<proteinExistence type="predicted"/>
<evidence type="ECO:0000313" key="3">
    <source>
        <dbReference type="Proteomes" id="UP001280121"/>
    </source>
</evidence>
<sequence length="199" mass="22073">MKKGSSLIADFVLKVKNIGDSLKSAGDEVSDHDFLLRILIGVRHEFDVVVVVLTSQQNSIFVHDAQYMLMIHEQRLEHLNSSSQIDGNPFTNFMANNGHGKGGRRNNNRGGYNSSGRDGGNKGKCRRGCRNGNNNKPTCQICGRIRHCAQKCYNKFDRNYQSLSTSNYGSNNTGSQGQNQTNNQQANAHKNQGNNNNNL</sequence>
<evidence type="ECO:0008006" key="4">
    <source>
        <dbReference type="Google" id="ProtNLM"/>
    </source>
</evidence>
<evidence type="ECO:0000313" key="2">
    <source>
        <dbReference type="EMBL" id="KAK2642383.1"/>
    </source>
</evidence>
<gene>
    <name evidence="2" type="ORF">Ddye_024146</name>
</gene>
<reference evidence="2" key="1">
    <citation type="journal article" date="2023" name="Plant J.">
        <title>Genome sequences and population genomics provide insights into the demographic history, inbreeding, and mutation load of two 'living fossil' tree species of Dipteronia.</title>
        <authorList>
            <person name="Feng Y."/>
            <person name="Comes H.P."/>
            <person name="Chen J."/>
            <person name="Zhu S."/>
            <person name="Lu R."/>
            <person name="Zhang X."/>
            <person name="Li P."/>
            <person name="Qiu J."/>
            <person name="Olsen K.M."/>
            <person name="Qiu Y."/>
        </authorList>
    </citation>
    <scope>NUCLEOTIDE SEQUENCE</scope>
    <source>
        <strain evidence="2">KIB01</strain>
    </source>
</reference>
<dbReference type="PANTHER" id="PTHR47481:SF10">
    <property type="entry name" value="COPIA-LIKE POLYPROTEIN_RETROTRANSPOSON"/>
    <property type="match status" value="1"/>
</dbReference>
<feature type="region of interest" description="Disordered" evidence="1">
    <location>
        <begin position="88"/>
        <end position="129"/>
    </location>
</feature>
<evidence type="ECO:0000256" key="1">
    <source>
        <dbReference type="SAM" id="MobiDB-lite"/>
    </source>
</evidence>
<feature type="region of interest" description="Disordered" evidence="1">
    <location>
        <begin position="164"/>
        <end position="199"/>
    </location>
</feature>
<accession>A0AAD9TVA6</accession>
<dbReference type="AlphaFoldDB" id="A0AAD9TVA6"/>
<dbReference type="Proteomes" id="UP001280121">
    <property type="component" value="Unassembled WGS sequence"/>
</dbReference>
<organism evidence="2 3">
    <name type="scientific">Dipteronia dyeriana</name>
    <dbReference type="NCBI Taxonomy" id="168575"/>
    <lineage>
        <taxon>Eukaryota</taxon>
        <taxon>Viridiplantae</taxon>
        <taxon>Streptophyta</taxon>
        <taxon>Embryophyta</taxon>
        <taxon>Tracheophyta</taxon>
        <taxon>Spermatophyta</taxon>
        <taxon>Magnoliopsida</taxon>
        <taxon>eudicotyledons</taxon>
        <taxon>Gunneridae</taxon>
        <taxon>Pentapetalae</taxon>
        <taxon>rosids</taxon>
        <taxon>malvids</taxon>
        <taxon>Sapindales</taxon>
        <taxon>Sapindaceae</taxon>
        <taxon>Hippocastanoideae</taxon>
        <taxon>Acereae</taxon>
        <taxon>Dipteronia</taxon>
    </lineage>
</organism>
<keyword evidence="3" id="KW-1185">Reference proteome</keyword>
<comment type="caution">
    <text evidence="2">The sequence shown here is derived from an EMBL/GenBank/DDBJ whole genome shotgun (WGS) entry which is preliminary data.</text>
</comment>
<name>A0AAD9TVA6_9ROSI</name>
<dbReference type="EMBL" id="JANJYI010000007">
    <property type="protein sequence ID" value="KAK2642383.1"/>
    <property type="molecule type" value="Genomic_DNA"/>
</dbReference>
<dbReference type="PANTHER" id="PTHR47481">
    <property type="match status" value="1"/>
</dbReference>
<protein>
    <recommendedName>
        <fullName evidence="4">CCHC-type domain-containing protein</fullName>
    </recommendedName>
</protein>